<dbReference type="OrthoDB" id="186626at2759"/>
<dbReference type="PROSITE" id="PS51682">
    <property type="entry name" value="SAM_OMT_I"/>
    <property type="match status" value="1"/>
</dbReference>
<proteinExistence type="inferred from homology"/>
<gene>
    <name evidence="7" type="ORF">SPAPADRAFT_63581</name>
</gene>
<keyword evidence="2 7" id="KW-0489">Methyltransferase</keyword>
<dbReference type="InterPro" id="IPR029063">
    <property type="entry name" value="SAM-dependent_MTases_sf"/>
</dbReference>
<evidence type="ECO:0000256" key="6">
    <source>
        <dbReference type="ARBA" id="ARBA00023453"/>
    </source>
</evidence>
<dbReference type="EC" id="2.1.1.6" evidence="1"/>
<dbReference type="STRING" id="619300.G3AVK9"/>
<dbReference type="eggNOG" id="KOG1663">
    <property type="taxonomic scope" value="Eukaryota"/>
</dbReference>
<dbReference type="HOGENOM" id="CLU_050461_0_0_1"/>
<name>G3AVK9_SPAPN</name>
<keyword evidence="4" id="KW-0949">S-adenosyl-L-methionine</keyword>
<organism evidence="8">
    <name type="scientific">Spathaspora passalidarum (strain NRRL Y-27907 / 11-Y1)</name>
    <dbReference type="NCBI Taxonomy" id="619300"/>
    <lineage>
        <taxon>Eukaryota</taxon>
        <taxon>Fungi</taxon>
        <taxon>Dikarya</taxon>
        <taxon>Ascomycota</taxon>
        <taxon>Saccharomycotina</taxon>
        <taxon>Pichiomycetes</taxon>
        <taxon>Debaryomycetaceae</taxon>
        <taxon>Spathaspora</taxon>
    </lineage>
</organism>
<dbReference type="PANTHER" id="PTHR43836:SF2">
    <property type="entry name" value="CATECHOL O-METHYLTRANSFERASE 1-RELATED"/>
    <property type="match status" value="1"/>
</dbReference>
<dbReference type="SUPFAM" id="SSF53335">
    <property type="entry name" value="S-adenosyl-L-methionine-dependent methyltransferases"/>
    <property type="match status" value="1"/>
</dbReference>
<keyword evidence="3 7" id="KW-0808">Transferase</keyword>
<dbReference type="InParanoid" id="G3AVK9"/>
<comment type="similarity">
    <text evidence="6">Belongs to the class I-like SAM-binding methyltransferase superfamily. Cation-dependent O-methyltransferase family.</text>
</comment>
<dbReference type="GO" id="GO:0006584">
    <property type="term" value="P:catecholamine metabolic process"/>
    <property type="evidence" value="ECO:0007669"/>
    <property type="project" value="UniProtKB-KW"/>
</dbReference>
<dbReference type="KEGG" id="spaa:SPAPADRAFT_63581"/>
<keyword evidence="5" id="KW-0128">Catecholamine metabolism</keyword>
<evidence type="ECO:0000256" key="5">
    <source>
        <dbReference type="ARBA" id="ARBA00022939"/>
    </source>
</evidence>
<dbReference type="Gene3D" id="3.40.50.150">
    <property type="entry name" value="Vaccinia Virus protein VP39"/>
    <property type="match status" value="1"/>
</dbReference>
<accession>G3AVK9</accession>
<evidence type="ECO:0000256" key="2">
    <source>
        <dbReference type="ARBA" id="ARBA00022603"/>
    </source>
</evidence>
<dbReference type="FunFam" id="3.40.50.150:FF:000054">
    <property type="entry name" value="Catechol O-methyltransferase"/>
    <property type="match status" value="1"/>
</dbReference>
<dbReference type="SMR" id="G3AVK9"/>
<dbReference type="GO" id="GO:0008171">
    <property type="term" value="F:O-methyltransferase activity"/>
    <property type="evidence" value="ECO:0007669"/>
    <property type="project" value="InterPro"/>
</dbReference>
<dbReference type="EMBL" id="GL996506">
    <property type="protein sequence ID" value="EGW29958.1"/>
    <property type="molecule type" value="Genomic_DNA"/>
</dbReference>
<dbReference type="Proteomes" id="UP000000709">
    <property type="component" value="Unassembled WGS sequence"/>
</dbReference>
<dbReference type="AlphaFoldDB" id="G3AVK9"/>
<sequence length="251" mass="28511">MTDQSKEEKLAEYVLTHPQVESARGKPREVLRLIEEYDSKTQLEMIIGPHKGQVIIDEIKKVNPKIMIELGCYVGYSAILFASVLPEDSKYYSFELNDKFAAIARKFISLAGLDHKIEIFVGKASDRLPEFRDKIGNVNGKPKAVEFVFIDHWKDVYVPDLRILETLNFIAPGTVIAADNIIYPGVPGYTDYVQGSAEYKKEHNKTNTNKNGAEYVGRWNIVYKSETIEVENPNRHRDGVEISRCVDVLAE</sequence>
<evidence type="ECO:0000256" key="4">
    <source>
        <dbReference type="ARBA" id="ARBA00022691"/>
    </source>
</evidence>
<dbReference type="OMA" id="KWRVHRT"/>
<dbReference type="InterPro" id="IPR002935">
    <property type="entry name" value="SAM_O-MeTrfase"/>
</dbReference>
<dbReference type="Pfam" id="PF01596">
    <property type="entry name" value="Methyltransf_3"/>
    <property type="match status" value="1"/>
</dbReference>
<dbReference type="GeneID" id="18874816"/>
<protein>
    <recommendedName>
        <fullName evidence="1">catechol O-methyltransferase</fullName>
        <ecNumber evidence="1">2.1.1.6</ecNumber>
    </recommendedName>
</protein>
<reference evidence="7 8" key="1">
    <citation type="journal article" date="2011" name="Proc. Natl. Acad. Sci. U.S.A.">
        <title>Comparative genomics of xylose-fermenting fungi for enhanced biofuel production.</title>
        <authorList>
            <person name="Wohlbach D.J."/>
            <person name="Kuo A."/>
            <person name="Sato T.K."/>
            <person name="Potts K.M."/>
            <person name="Salamov A.A."/>
            <person name="LaButti K.M."/>
            <person name="Sun H."/>
            <person name="Clum A."/>
            <person name="Pangilinan J.L."/>
            <person name="Lindquist E.A."/>
            <person name="Lucas S."/>
            <person name="Lapidus A."/>
            <person name="Jin M."/>
            <person name="Gunawan C."/>
            <person name="Balan V."/>
            <person name="Dale B.E."/>
            <person name="Jeffries T.W."/>
            <person name="Zinkel R."/>
            <person name="Barry K.W."/>
            <person name="Grigoriev I.V."/>
            <person name="Gasch A.P."/>
        </authorList>
    </citation>
    <scope>NUCLEOTIDE SEQUENCE [LARGE SCALE GENOMIC DNA]</scope>
    <source>
        <strain evidence="8">NRRL Y-27907 / 11-Y1</strain>
    </source>
</reference>
<dbReference type="GO" id="GO:0032259">
    <property type="term" value="P:methylation"/>
    <property type="evidence" value="ECO:0007669"/>
    <property type="project" value="UniProtKB-KW"/>
</dbReference>
<dbReference type="RefSeq" id="XP_007377724.1">
    <property type="nucleotide sequence ID" value="XM_007377662.1"/>
</dbReference>
<evidence type="ECO:0000256" key="3">
    <source>
        <dbReference type="ARBA" id="ARBA00022679"/>
    </source>
</evidence>
<keyword evidence="8" id="KW-1185">Reference proteome</keyword>
<dbReference type="PANTHER" id="PTHR43836">
    <property type="entry name" value="CATECHOL O-METHYLTRANSFERASE 1-RELATED"/>
    <property type="match status" value="1"/>
</dbReference>
<evidence type="ECO:0000313" key="7">
    <source>
        <dbReference type="EMBL" id="EGW29958.1"/>
    </source>
</evidence>
<evidence type="ECO:0000313" key="8">
    <source>
        <dbReference type="Proteomes" id="UP000000709"/>
    </source>
</evidence>
<evidence type="ECO:0000256" key="1">
    <source>
        <dbReference type="ARBA" id="ARBA00012880"/>
    </source>
</evidence>